<reference evidence="2 3" key="1">
    <citation type="submission" date="2019-03" db="EMBL/GenBank/DDBJ databases">
        <title>First draft genome of Liparis tanakae, snailfish: a comprehensive survey of snailfish specific genes.</title>
        <authorList>
            <person name="Kim W."/>
            <person name="Song I."/>
            <person name="Jeong J.-H."/>
            <person name="Kim D."/>
            <person name="Kim S."/>
            <person name="Ryu S."/>
            <person name="Song J.Y."/>
            <person name="Lee S.K."/>
        </authorList>
    </citation>
    <scope>NUCLEOTIDE SEQUENCE [LARGE SCALE GENOMIC DNA]</scope>
    <source>
        <tissue evidence="2">Muscle</tissue>
    </source>
</reference>
<protein>
    <submittedName>
        <fullName evidence="2">Uncharacterized protein</fullName>
    </submittedName>
</protein>
<feature type="compositionally biased region" description="Basic residues" evidence="1">
    <location>
        <begin position="45"/>
        <end position="56"/>
    </location>
</feature>
<keyword evidence="3" id="KW-1185">Reference proteome</keyword>
<evidence type="ECO:0000313" key="2">
    <source>
        <dbReference type="EMBL" id="TNN88138.1"/>
    </source>
</evidence>
<feature type="compositionally biased region" description="Basic and acidic residues" evidence="1">
    <location>
        <begin position="10"/>
        <end position="30"/>
    </location>
</feature>
<evidence type="ECO:0000256" key="1">
    <source>
        <dbReference type="SAM" id="MobiDB-lite"/>
    </source>
</evidence>
<feature type="region of interest" description="Disordered" evidence="1">
    <location>
        <begin position="45"/>
        <end position="79"/>
    </location>
</feature>
<dbReference type="AlphaFoldDB" id="A0A4Z2JET5"/>
<dbReference type="EMBL" id="SRLO01000007">
    <property type="protein sequence ID" value="TNN88138.1"/>
    <property type="molecule type" value="Genomic_DNA"/>
</dbReference>
<sequence>MNCASPGNRQEPEWGRRRRREGELRRGMTRRPDLYLTSRFIRTVMKTRRAPGRNRRRQGDTDEWLKGTVGVPGGGSHAVVPEKVNLTRAQPIDLPPCRPR</sequence>
<evidence type="ECO:0000313" key="3">
    <source>
        <dbReference type="Proteomes" id="UP000314294"/>
    </source>
</evidence>
<comment type="caution">
    <text evidence="2">The sequence shown here is derived from an EMBL/GenBank/DDBJ whole genome shotgun (WGS) entry which is preliminary data.</text>
</comment>
<dbReference type="Proteomes" id="UP000314294">
    <property type="component" value="Unassembled WGS sequence"/>
</dbReference>
<proteinExistence type="predicted"/>
<accession>A0A4Z2JET5</accession>
<gene>
    <name evidence="2" type="ORF">EYF80_001719</name>
</gene>
<name>A0A4Z2JET5_9TELE</name>
<feature type="region of interest" description="Disordered" evidence="1">
    <location>
        <begin position="1"/>
        <end position="30"/>
    </location>
</feature>
<organism evidence="2 3">
    <name type="scientific">Liparis tanakae</name>
    <name type="common">Tanaka's snailfish</name>
    <dbReference type="NCBI Taxonomy" id="230148"/>
    <lineage>
        <taxon>Eukaryota</taxon>
        <taxon>Metazoa</taxon>
        <taxon>Chordata</taxon>
        <taxon>Craniata</taxon>
        <taxon>Vertebrata</taxon>
        <taxon>Euteleostomi</taxon>
        <taxon>Actinopterygii</taxon>
        <taxon>Neopterygii</taxon>
        <taxon>Teleostei</taxon>
        <taxon>Neoteleostei</taxon>
        <taxon>Acanthomorphata</taxon>
        <taxon>Eupercaria</taxon>
        <taxon>Perciformes</taxon>
        <taxon>Cottioidei</taxon>
        <taxon>Cottales</taxon>
        <taxon>Liparidae</taxon>
        <taxon>Liparis</taxon>
    </lineage>
</organism>